<protein>
    <submittedName>
        <fullName evidence="1">Uncharacterized protein</fullName>
    </submittedName>
</protein>
<accession>F2IJG9</accession>
<gene>
    <name evidence="1" type="ordered locus">Fluta_0856</name>
</gene>
<organism evidence="1 2">
    <name type="scientific">Fluviicola taffensis (strain DSM 16823 / NCIMB 13979 / RW262)</name>
    <dbReference type="NCBI Taxonomy" id="755732"/>
    <lineage>
        <taxon>Bacteria</taxon>
        <taxon>Pseudomonadati</taxon>
        <taxon>Bacteroidota</taxon>
        <taxon>Flavobacteriia</taxon>
        <taxon>Flavobacteriales</taxon>
        <taxon>Crocinitomicaceae</taxon>
        <taxon>Fluviicola</taxon>
    </lineage>
</organism>
<reference evidence="1 2" key="1">
    <citation type="journal article" date="2011" name="Stand. Genomic Sci.">
        <title>Complete genome sequence of the gliding freshwater bacterium Fluviicola taffensis type strain (RW262).</title>
        <authorList>
            <person name="Woyke T."/>
            <person name="Chertkov O."/>
            <person name="Lapidus A."/>
            <person name="Nolan M."/>
            <person name="Lucas S."/>
            <person name="Del Rio T.G."/>
            <person name="Tice H."/>
            <person name="Cheng J.F."/>
            <person name="Tapia R."/>
            <person name="Han C."/>
            <person name="Goodwin L."/>
            <person name="Pitluck S."/>
            <person name="Liolios K."/>
            <person name="Pagani I."/>
            <person name="Ivanova N."/>
            <person name="Huntemann M."/>
            <person name="Mavromatis K."/>
            <person name="Mikhailova N."/>
            <person name="Pati A."/>
            <person name="Chen A."/>
            <person name="Palaniappan K."/>
            <person name="Land M."/>
            <person name="Hauser L."/>
            <person name="Brambilla E.M."/>
            <person name="Rohde M."/>
            <person name="Mwirichia R."/>
            <person name="Sikorski J."/>
            <person name="Tindall B.J."/>
            <person name="Goker M."/>
            <person name="Bristow J."/>
            <person name="Eisen J.A."/>
            <person name="Markowitz V."/>
            <person name="Hugenholtz P."/>
            <person name="Klenk H.P."/>
            <person name="Kyrpides N.C."/>
        </authorList>
    </citation>
    <scope>NUCLEOTIDE SEQUENCE [LARGE SCALE GENOMIC DNA]</scope>
    <source>
        <strain evidence="2">DSM 16823 / RW262 / RW262</strain>
    </source>
</reference>
<dbReference type="HOGENOM" id="CLU_596942_0_0_10"/>
<name>F2IJG9_FLUTR</name>
<dbReference type="OrthoDB" id="976903at2"/>
<reference evidence="2" key="2">
    <citation type="submission" date="2011-02" db="EMBL/GenBank/DDBJ databases">
        <title>The complete genome of Fluviicola taffensis DSM 16823.</title>
        <authorList>
            <consortium name="US DOE Joint Genome Institute (JGI-PGF)"/>
            <person name="Lucas S."/>
            <person name="Copeland A."/>
            <person name="Lapidus A."/>
            <person name="Bruce D."/>
            <person name="Goodwin L."/>
            <person name="Pitluck S."/>
            <person name="Kyrpides N."/>
            <person name="Mavromatis K."/>
            <person name="Ivanova N."/>
            <person name="Mikhailova N."/>
            <person name="Pagani I."/>
            <person name="Chertkov O."/>
            <person name="Detter J.C."/>
            <person name="Han C."/>
            <person name="Tapia R."/>
            <person name="Land M."/>
            <person name="Hauser L."/>
            <person name="Markowitz V."/>
            <person name="Cheng J.-F."/>
            <person name="Hugenholtz P."/>
            <person name="Woyke T."/>
            <person name="Wu D."/>
            <person name="Tindall B."/>
            <person name="Pomrenke H.G."/>
            <person name="Brambilla E."/>
            <person name="Klenk H.-P."/>
            <person name="Eisen J.A."/>
        </authorList>
    </citation>
    <scope>NUCLEOTIDE SEQUENCE [LARGE SCALE GENOMIC DNA]</scope>
    <source>
        <strain evidence="2">DSM 16823 / RW262 / RW262</strain>
    </source>
</reference>
<dbReference type="Proteomes" id="UP000007463">
    <property type="component" value="Chromosome"/>
</dbReference>
<evidence type="ECO:0000313" key="2">
    <source>
        <dbReference type="Proteomes" id="UP000007463"/>
    </source>
</evidence>
<proteinExistence type="predicted"/>
<keyword evidence="2" id="KW-1185">Reference proteome</keyword>
<sequence precursor="true">MKSFIPILCILITTFTAIGRDVESILSQREVSKNVYRLKIGLVPAIVLPMSYGNHQLISESDKAKIRESNVLSIDLVYTDFPKGQDLTNLNRMRLRELSKLRKELINDERIPWTIIKQTGCENEEEARVLFHGIVIHYRIKQSEAVSEADRSYFGGLPKTGAELNKLVSKASPYGISLKDSTVIQILERNKNWKDMLVVADLTGSMSPYSAQLLVWFQLRMKDDRVKKVVFFNDGDLTPDSKKRVGEIGGIYLSKSTKYEDVLAAAEKTIRGGGGGDGPENNCEAILKGLEVFPTAKEVILVADNFAPIKDRVLVSKISVPVRIILCGTEFGYVNTEYLDLARRTGGSVHTMETDLIDLAKKNEGDVVRIGKHSYRLINGTFVLEKKA</sequence>
<dbReference type="KEGG" id="fte:Fluta_0856"/>
<evidence type="ECO:0000313" key="1">
    <source>
        <dbReference type="EMBL" id="AEA42857.1"/>
    </source>
</evidence>
<dbReference type="EMBL" id="CP002542">
    <property type="protein sequence ID" value="AEA42857.1"/>
    <property type="molecule type" value="Genomic_DNA"/>
</dbReference>
<dbReference type="AlphaFoldDB" id="F2IJG9"/>
<dbReference type="eggNOG" id="COG3064">
    <property type="taxonomic scope" value="Bacteria"/>
</dbReference>
<dbReference type="STRING" id="755732.Fluta_0856"/>
<dbReference type="RefSeq" id="WP_013685629.1">
    <property type="nucleotide sequence ID" value="NC_015321.1"/>
</dbReference>